<evidence type="ECO:0000256" key="1">
    <source>
        <dbReference type="ARBA" id="ARBA00023277"/>
    </source>
</evidence>
<keyword evidence="3" id="KW-0808">Transferase</keyword>
<keyword evidence="3" id="KW-0418">Kinase</keyword>
<evidence type="ECO:0000313" key="3">
    <source>
        <dbReference type="EMBL" id="MFC0409149.1"/>
    </source>
</evidence>
<dbReference type="EC" id="2.7.1.170" evidence="3"/>
<dbReference type="Proteomes" id="UP001589865">
    <property type="component" value="Unassembled WGS sequence"/>
</dbReference>
<evidence type="ECO:0000256" key="2">
    <source>
        <dbReference type="SAM" id="MobiDB-lite"/>
    </source>
</evidence>
<dbReference type="Gene3D" id="3.30.420.40">
    <property type="match status" value="2"/>
</dbReference>
<keyword evidence="4" id="KW-1185">Reference proteome</keyword>
<dbReference type="RefSeq" id="WP_377044896.1">
    <property type="nucleotide sequence ID" value="NZ_JBHLUN010000008.1"/>
</dbReference>
<protein>
    <submittedName>
        <fullName evidence="3">Anhydro-N-acetylmuramic acid kinase</fullName>
        <ecNumber evidence="3">2.7.1.170</ecNumber>
    </submittedName>
</protein>
<comment type="caution">
    <text evidence="3">The sequence shown here is derived from an EMBL/GenBank/DDBJ whole genome shotgun (WGS) entry which is preliminary data.</text>
</comment>
<feature type="region of interest" description="Disordered" evidence="2">
    <location>
        <begin position="33"/>
        <end position="62"/>
    </location>
</feature>
<dbReference type="EMBL" id="JBHLUN010000008">
    <property type="protein sequence ID" value="MFC0409149.1"/>
    <property type="molecule type" value="Genomic_DNA"/>
</dbReference>
<proteinExistence type="predicted"/>
<dbReference type="GO" id="GO:0016301">
    <property type="term" value="F:kinase activity"/>
    <property type="evidence" value="ECO:0007669"/>
    <property type="project" value="UniProtKB-KW"/>
</dbReference>
<keyword evidence="1" id="KW-0119">Carbohydrate metabolism</keyword>
<accession>A0ABV6JTT4</accession>
<reference evidence="3 4" key="1">
    <citation type="submission" date="2024-09" db="EMBL/GenBank/DDBJ databases">
        <authorList>
            <person name="Sun Q."/>
            <person name="Mori K."/>
        </authorList>
    </citation>
    <scope>NUCLEOTIDE SEQUENCE [LARGE SCALE GENOMIC DNA]</scope>
    <source>
        <strain evidence="3 4">TBRC 5777</strain>
    </source>
</reference>
<gene>
    <name evidence="3" type="ORF">ACFFGY_12900</name>
</gene>
<evidence type="ECO:0000313" key="4">
    <source>
        <dbReference type="Proteomes" id="UP001589865"/>
    </source>
</evidence>
<sequence length="353" mass="36379">MLRTIGLRCPPSLDGVEAALVETDGRVVRRVGPARRLPHPPALRRDLRAAADEPGPPPEALGRRLLDRCAEAVRTLGEAAELIGLADPAWPGEAPAPAVEAAALARRLGVPVAHGFGEADVLRGGPGAPVAPAGFGALLPGLPRPLVVLEFDGVIRMTWIGAAQETARDALVSLEAGPAGGMVEDWCRRSFGEAYDPDGRLASSGTPDGAVLARLTALPWVNQPPPRRLDRRRFEAELTAAGAAELPLLDGAATLLLFSAAATAAAARLLPGSPLQWLVTGPGRHNAGLIRAVAGVLEQPVRVIDGLGIDGDAFAAQAVAVLAARATYQLPLTFPGTTGTAVPLPGGRIETPV</sequence>
<dbReference type="PANTHER" id="PTHR30605">
    <property type="entry name" value="ANHYDRO-N-ACETYLMURAMIC ACID KINASE"/>
    <property type="match status" value="1"/>
</dbReference>
<organism evidence="3 4">
    <name type="scientific">Roseomonas elaeocarpi</name>
    <dbReference type="NCBI Taxonomy" id="907779"/>
    <lineage>
        <taxon>Bacteria</taxon>
        <taxon>Pseudomonadati</taxon>
        <taxon>Pseudomonadota</taxon>
        <taxon>Alphaproteobacteria</taxon>
        <taxon>Acetobacterales</taxon>
        <taxon>Roseomonadaceae</taxon>
        <taxon>Roseomonas</taxon>
    </lineage>
</organism>
<dbReference type="PANTHER" id="PTHR30605:SF0">
    <property type="entry name" value="ANHYDRO-N-ACETYLMURAMIC ACID KINASE"/>
    <property type="match status" value="1"/>
</dbReference>
<dbReference type="InterPro" id="IPR005338">
    <property type="entry name" value="Anhydro_N_Ac-Mur_kinase"/>
</dbReference>
<name>A0ABV6JTT4_9PROT</name>
<dbReference type="Pfam" id="PF03702">
    <property type="entry name" value="AnmK"/>
    <property type="match status" value="1"/>
</dbReference>